<feature type="transmembrane region" description="Helical" evidence="1">
    <location>
        <begin position="27"/>
        <end position="47"/>
    </location>
</feature>
<keyword evidence="1" id="KW-0812">Transmembrane</keyword>
<dbReference type="EMBL" id="JAKNAP010000089">
    <property type="protein sequence ID" value="MDE1358788.1"/>
    <property type="molecule type" value="Genomic_DNA"/>
</dbReference>
<keyword evidence="1" id="KW-0472">Membrane</keyword>
<accession>A0A9X4J1L9</accession>
<evidence type="ECO:0000256" key="1">
    <source>
        <dbReference type="SAM" id="Phobius"/>
    </source>
</evidence>
<sequence length="170" mass="19562">MVRFCGSVAHTLMQRYVSEDMMSKEEITLVAAILAATTSIVSLVLSSRLTLNRDKRMASWNKEVERLHQLEEKIGLAMEIVSVYTGIDEKKNDYIPLHDELKYIAGKFSRYPALAKAIRGFVHACNLTVHSQMEHRDERPYKEDVQKQYDLVIVECDRILNPKWYSGLIG</sequence>
<gene>
    <name evidence="2" type="ORF">L9W73_15990</name>
</gene>
<evidence type="ECO:0000313" key="3">
    <source>
        <dbReference type="Proteomes" id="UP001140973"/>
    </source>
</evidence>
<organism evidence="2 3">
    <name type="scientific">Vibrio aestuarianus</name>
    <dbReference type="NCBI Taxonomy" id="28171"/>
    <lineage>
        <taxon>Bacteria</taxon>
        <taxon>Pseudomonadati</taxon>
        <taxon>Pseudomonadota</taxon>
        <taxon>Gammaproteobacteria</taxon>
        <taxon>Vibrionales</taxon>
        <taxon>Vibrionaceae</taxon>
        <taxon>Vibrio</taxon>
    </lineage>
</organism>
<comment type="caution">
    <text evidence="2">The sequence shown here is derived from an EMBL/GenBank/DDBJ whole genome shotgun (WGS) entry which is preliminary data.</text>
</comment>
<keyword evidence="1" id="KW-1133">Transmembrane helix</keyword>
<dbReference type="RefSeq" id="WP_274674224.1">
    <property type="nucleotide sequence ID" value="NZ_JAKNAP010000089.1"/>
</dbReference>
<name>A0A9X4J1L9_9VIBR</name>
<reference evidence="2" key="1">
    <citation type="submission" date="2022-02" db="EMBL/GenBank/DDBJ databases">
        <title>Emergence and expansion in Europe of a Vibrio aestuarianus clonal complex pathogenic for oysters.</title>
        <authorList>
            <person name="Mesnil A."/>
            <person name="Travers M.-A."/>
        </authorList>
    </citation>
    <scope>NUCLEOTIDE SEQUENCE</scope>
    <source>
        <strain evidence="2">151-ITT-15-cp-1</strain>
    </source>
</reference>
<evidence type="ECO:0000313" key="2">
    <source>
        <dbReference type="EMBL" id="MDE1358788.1"/>
    </source>
</evidence>
<proteinExistence type="predicted"/>
<dbReference type="AlphaFoldDB" id="A0A9X4J1L9"/>
<dbReference type="Proteomes" id="UP001140973">
    <property type="component" value="Unassembled WGS sequence"/>
</dbReference>
<protein>
    <submittedName>
        <fullName evidence="2">Uncharacterized protein</fullName>
    </submittedName>
</protein>